<dbReference type="AlphaFoldDB" id="A0AAV7RQ55"/>
<organism evidence="2 3">
    <name type="scientific">Pleurodeles waltl</name>
    <name type="common">Iberian ribbed newt</name>
    <dbReference type="NCBI Taxonomy" id="8319"/>
    <lineage>
        <taxon>Eukaryota</taxon>
        <taxon>Metazoa</taxon>
        <taxon>Chordata</taxon>
        <taxon>Craniata</taxon>
        <taxon>Vertebrata</taxon>
        <taxon>Euteleostomi</taxon>
        <taxon>Amphibia</taxon>
        <taxon>Batrachia</taxon>
        <taxon>Caudata</taxon>
        <taxon>Salamandroidea</taxon>
        <taxon>Salamandridae</taxon>
        <taxon>Pleurodelinae</taxon>
        <taxon>Pleurodeles</taxon>
    </lineage>
</organism>
<feature type="compositionally biased region" description="Polar residues" evidence="1">
    <location>
        <begin position="161"/>
        <end position="173"/>
    </location>
</feature>
<gene>
    <name evidence="2" type="ORF">NDU88_007379</name>
</gene>
<proteinExistence type="predicted"/>
<dbReference type="EMBL" id="JANPWB010000009">
    <property type="protein sequence ID" value="KAJ1154636.1"/>
    <property type="molecule type" value="Genomic_DNA"/>
</dbReference>
<evidence type="ECO:0000313" key="2">
    <source>
        <dbReference type="EMBL" id="KAJ1154636.1"/>
    </source>
</evidence>
<comment type="caution">
    <text evidence="2">The sequence shown here is derived from an EMBL/GenBank/DDBJ whole genome shotgun (WGS) entry which is preliminary data.</text>
</comment>
<keyword evidence="3" id="KW-1185">Reference proteome</keyword>
<dbReference type="Proteomes" id="UP001066276">
    <property type="component" value="Chromosome 5"/>
</dbReference>
<sequence>MVFILPAAGYQDPVRVDPKEERLEAQGAEANPALVPSAPRADPEQSGRDRLISELQYTVRQAERSRSLAPLRGQRTTGHVIPRLGDTSADILREAAEEWIEEEWDRDEEMPQYKEAPDGSQVVSGAEDDEDWDNGFNRSAHGQRVNRRPRASGSCRIQAATGCSASVNISGDSGQPYRVPRLS</sequence>
<protein>
    <submittedName>
        <fullName evidence="2">Uncharacterized protein</fullName>
    </submittedName>
</protein>
<name>A0AAV7RQ55_PLEWA</name>
<evidence type="ECO:0000313" key="3">
    <source>
        <dbReference type="Proteomes" id="UP001066276"/>
    </source>
</evidence>
<accession>A0AAV7RQ55</accession>
<feature type="region of interest" description="Disordered" evidence="1">
    <location>
        <begin position="104"/>
        <end position="183"/>
    </location>
</feature>
<feature type="region of interest" description="Disordered" evidence="1">
    <location>
        <begin position="21"/>
        <end position="49"/>
    </location>
</feature>
<reference evidence="2" key="1">
    <citation type="journal article" date="2022" name="bioRxiv">
        <title>Sequencing and chromosome-scale assembly of the giantPleurodeles waltlgenome.</title>
        <authorList>
            <person name="Brown T."/>
            <person name="Elewa A."/>
            <person name="Iarovenko S."/>
            <person name="Subramanian E."/>
            <person name="Araus A.J."/>
            <person name="Petzold A."/>
            <person name="Susuki M."/>
            <person name="Suzuki K.-i.T."/>
            <person name="Hayashi T."/>
            <person name="Toyoda A."/>
            <person name="Oliveira C."/>
            <person name="Osipova E."/>
            <person name="Leigh N.D."/>
            <person name="Simon A."/>
            <person name="Yun M.H."/>
        </authorList>
    </citation>
    <scope>NUCLEOTIDE SEQUENCE</scope>
    <source>
        <strain evidence="2">20211129_DDA</strain>
        <tissue evidence="2">Liver</tissue>
    </source>
</reference>
<evidence type="ECO:0000256" key="1">
    <source>
        <dbReference type="SAM" id="MobiDB-lite"/>
    </source>
</evidence>